<dbReference type="SMART" id="SM00331">
    <property type="entry name" value="PP2C_SIG"/>
    <property type="match status" value="1"/>
</dbReference>
<reference evidence="4" key="1">
    <citation type="journal article" date="2014" name="Int. J. Syst. Evol. Microbiol.">
        <title>Complete genome sequence of Corynebacterium casei LMG S-19264T (=DSM 44701T), isolated from a smear-ripened cheese.</title>
        <authorList>
            <consortium name="US DOE Joint Genome Institute (JGI-PGF)"/>
            <person name="Walter F."/>
            <person name="Albersmeier A."/>
            <person name="Kalinowski J."/>
            <person name="Ruckert C."/>
        </authorList>
    </citation>
    <scope>NUCLEOTIDE SEQUENCE</scope>
    <source>
        <strain evidence="4">CGMCC 4.7368</strain>
    </source>
</reference>
<name>A0A917ZF00_9ACTN</name>
<dbReference type="InterPro" id="IPR001932">
    <property type="entry name" value="PPM-type_phosphatase-like_dom"/>
</dbReference>
<keyword evidence="2" id="KW-0175">Coiled coil</keyword>
<dbReference type="InterPro" id="IPR035965">
    <property type="entry name" value="PAS-like_dom_sf"/>
</dbReference>
<dbReference type="Gene3D" id="3.60.40.10">
    <property type="entry name" value="PPM-type phosphatase domain"/>
    <property type="match status" value="1"/>
</dbReference>
<evidence type="ECO:0000313" key="5">
    <source>
        <dbReference type="Proteomes" id="UP000646523"/>
    </source>
</evidence>
<dbReference type="Gene3D" id="3.30.450.20">
    <property type="entry name" value="PAS domain"/>
    <property type="match status" value="1"/>
</dbReference>
<dbReference type="SUPFAM" id="SSF81606">
    <property type="entry name" value="PP2C-like"/>
    <property type="match status" value="1"/>
</dbReference>
<evidence type="ECO:0000256" key="1">
    <source>
        <dbReference type="ARBA" id="ARBA00022801"/>
    </source>
</evidence>
<dbReference type="InterPro" id="IPR052016">
    <property type="entry name" value="Bact_Sigma-Reg"/>
</dbReference>
<organism evidence="4 5">
    <name type="scientific">Nonomuraea cavernae</name>
    <dbReference type="NCBI Taxonomy" id="2045107"/>
    <lineage>
        <taxon>Bacteria</taxon>
        <taxon>Bacillati</taxon>
        <taxon>Actinomycetota</taxon>
        <taxon>Actinomycetes</taxon>
        <taxon>Streptosporangiales</taxon>
        <taxon>Streptosporangiaceae</taxon>
        <taxon>Nonomuraea</taxon>
    </lineage>
</organism>
<proteinExistence type="predicted"/>
<dbReference type="GO" id="GO:0016301">
    <property type="term" value="F:kinase activity"/>
    <property type="evidence" value="ECO:0007669"/>
    <property type="project" value="UniProtKB-KW"/>
</dbReference>
<keyword evidence="1" id="KW-0378">Hydrolase</keyword>
<accession>A0A917ZF00</accession>
<dbReference type="AlphaFoldDB" id="A0A917ZF00"/>
<sequence>MADEGPALLKELYEHAPCGYLCGLADGTIIAVNETFLAWTGHRREALLRGVRFQELLTIGDRIFYETHYAPLVLRAGGVHEIAVDLLCSDRARLPVLVSSGFAEAAGGLPATIRVCVFRATERREYELLRARRRAEESEDRVRLLARTLQQSLIPPALPRIPGLDVAAAYRPAGRGDEVGGDFYDLFETSPDDWGLVLGDVCGKGAEAAVVTSLARHTVRAHAAEVKHPAAVLRELNTALVRQRADRFCTVVYTRIHRVRPGVFSLTVSLGGHPQPLRVSADGEVTAIGHPGTVLGLFDDVTVYDETVELCPGDAVLLFTDGVTEARDGADLFDEFRLTSLLAGARALDARGIADRIVERVLAFQNGRACDDIALVVLKSPRGPAGAS</sequence>
<keyword evidence="5" id="KW-1185">Reference proteome</keyword>
<dbReference type="GO" id="GO:0016791">
    <property type="term" value="F:phosphatase activity"/>
    <property type="evidence" value="ECO:0007669"/>
    <property type="project" value="TreeGrafter"/>
</dbReference>
<comment type="caution">
    <text evidence="4">The sequence shown here is derived from an EMBL/GenBank/DDBJ whole genome shotgun (WGS) entry which is preliminary data.</text>
</comment>
<dbReference type="PANTHER" id="PTHR43156:SF2">
    <property type="entry name" value="STAGE II SPORULATION PROTEIN E"/>
    <property type="match status" value="1"/>
</dbReference>
<dbReference type="EMBL" id="BMNH01000033">
    <property type="protein sequence ID" value="GGO80764.1"/>
    <property type="molecule type" value="Genomic_DNA"/>
</dbReference>
<feature type="domain" description="PPM-type phosphatase" evidence="3">
    <location>
        <begin position="164"/>
        <end position="380"/>
    </location>
</feature>
<protein>
    <submittedName>
        <fullName evidence="4">Histidine kinase</fullName>
    </submittedName>
</protein>
<dbReference type="SUPFAM" id="SSF55785">
    <property type="entry name" value="PYP-like sensor domain (PAS domain)"/>
    <property type="match status" value="1"/>
</dbReference>
<evidence type="ECO:0000259" key="3">
    <source>
        <dbReference type="SMART" id="SM00331"/>
    </source>
</evidence>
<dbReference type="PANTHER" id="PTHR43156">
    <property type="entry name" value="STAGE II SPORULATION PROTEIN E-RELATED"/>
    <property type="match status" value="1"/>
</dbReference>
<keyword evidence="4" id="KW-0418">Kinase</keyword>
<evidence type="ECO:0000313" key="4">
    <source>
        <dbReference type="EMBL" id="GGO80764.1"/>
    </source>
</evidence>
<gene>
    <name evidence="4" type="ORF">GCM10012289_68170</name>
</gene>
<dbReference type="RefSeq" id="WP_189128334.1">
    <property type="nucleotide sequence ID" value="NZ_BMNH01000033.1"/>
</dbReference>
<dbReference type="Pfam" id="PF07228">
    <property type="entry name" value="SpoIIE"/>
    <property type="match status" value="1"/>
</dbReference>
<keyword evidence="4" id="KW-0808">Transferase</keyword>
<dbReference type="InterPro" id="IPR036457">
    <property type="entry name" value="PPM-type-like_dom_sf"/>
</dbReference>
<reference evidence="4" key="2">
    <citation type="submission" date="2020-09" db="EMBL/GenBank/DDBJ databases">
        <authorList>
            <person name="Sun Q."/>
            <person name="Zhou Y."/>
        </authorList>
    </citation>
    <scope>NUCLEOTIDE SEQUENCE</scope>
    <source>
        <strain evidence="4">CGMCC 4.7368</strain>
    </source>
</reference>
<dbReference type="Proteomes" id="UP000646523">
    <property type="component" value="Unassembled WGS sequence"/>
</dbReference>
<evidence type="ECO:0000256" key="2">
    <source>
        <dbReference type="SAM" id="Coils"/>
    </source>
</evidence>
<feature type="coiled-coil region" evidence="2">
    <location>
        <begin position="119"/>
        <end position="148"/>
    </location>
</feature>